<feature type="transmembrane region" description="Helical" evidence="2">
    <location>
        <begin position="95"/>
        <end position="115"/>
    </location>
</feature>
<comment type="caution">
    <text evidence="3">The sequence shown here is derived from an EMBL/GenBank/DDBJ whole genome shotgun (WGS) entry which is preliminary data.</text>
</comment>
<dbReference type="EMBL" id="JASBNA010000046">
    <property type="protein sequence ID" value="KAK7680876.1"/>
    <property type="molecule type" value="Genomic_DNA"/>
</dbReference>
<feature type="transmembrane region" description="Helical" evidence="2">
    <location>
        <begin position="127"/>
        <end position="148"/>
    </location>
</feature>
<keyword evidence="2" id="KW-0472">Membrane</keyword>
<feature type="transmembrane region" description="Helical" evidence="2">
    <location>
        <begin position="205"/>
        <end position="224"/>
    </location>
</feature>
<feature type="transmembrane region" description="Helical" evidence="2">
    <location>
        <begin position="63"/>
        <end position="83"/>
    </location>
</feature>
<protein>
    <submittedName>
        <fullName evidence="3">Uncharacterized protein</fullName>
    </submittedName>
</protein>
<proteinExistence type="predicted"/>
<organism evidence="3 4">
    <name type="scientific">Cerrena zonata</name>
    <dbReference type="NCBI Taxonomy" id="2478898"/>
    <lineage>
        <taxon>Eukaryota</taxon>
        <taxon>Fungi</taxon>
        <taxon>Dikarya</taxon>
        <taxon>Basidiomycota</taxon>
        <taxon>Agaricomycotina</taxon>
        <taxon>Agaricomycetes</taxon>
        <taxon>Polyporales</taxon>
        <taxon>Cerrenaceae</taxon>
        <taxon>Cerrena</taxon>
    </lineage>
</organism>
<keyword evidence="2" id="KW-0812">Transmembrane</keyword>
<dbReference type="AlphaFoldDB" id="A0AAW0FJE4"/>
<feature type="transmembrane region" description="Helical" evidence="2">
    <location>
        <begin position="12"/>
        <end position="32"/>
    </location>
</feature>
<keyword evidence="2" id="KW-1133">Transmembrane helix</keyword>
<dbReference type="Proteomes" id="UP001385951">
    <property type="component" value="Unassembled WGS sequence"/>
</dbReference>
<feature type="region of interest" description="Disordered" evidence="1">
    <location>
        <begin position="258"/>
        <end position="280"/>
    </location>
</feature>
<gene>
    <name evidence="3" type="ORF">QCA50_016186</name>
</gene>
<evidence type="ECO:0000256" key="2">
    <source>
        <dbReference type="SAM" id="Phobius"/>
    </source>
</evidence>
<evidence type="ECO:0000256" key="1">
    <source>
        <dbReference type="SAM" id="MobiDB-lite"/>
    </source>
</evidence>
<feature type="compositionally biased region" description="Basic and acidic residues" evidence="1">
    <location>
        <begin position="268"/>
        <end position="280"/>
    </location>
</feature>
<name>A0AAW0FJE4_9APHY</name>
<evidence type="ECO:0000313" key="3">
    <source>
        <dbReference type="EMBL" id="KAK7680876.1"/>
    </source>
</evidence>
<feature type="compositionally biased region" description="Acidic residues" evidence="1">
    <location>
        <begin position="258"/>
        <end position="267"/>
    </location>
</feature>
<reference evidence="3 4" key="1">
    <citation type="submission" date="2022-09" db="EMBL/GenBank/DDBJ databases">
        <authorList>
            <person name="Palmer J.M."/>
        </authorList>
    </citation>
    <scope>NUCLEOTIDE SEQUENCE [LARGE SCALE GENOMIC DNA]</scope>
    <source>
        <strain evidence="3 4">DSM 7382</strain>
    </source>
</reference>
<feature type="transmembrane region" description="Helical" evidence="2">
    <location>
        <begin position="168"/>
        <end position="193"/>
    </location>
</feature>
<accession>A0AAW0FJE4</accession>
<keyword evidence="4" id="KW-1185">Reference proteome</keyword>
<sequence length="280" mass="31093">MPARLLAYHILALELTNLVGFITAMLGFQWYLGPSLELLINGFPLSAPEWAARKKQFSQLGKVSNTAFVFNGLLIDAMLLWRCRQIWKFTLCSRPDLVILPPACIFAASIAFGMISSTNLKSWLALVYYVLSLTLNVILTTLIVIRLLSSKIQTQAALGKGYGKHYNLICILFVESAFMNAICSICLLSSFQASNTANPTTGHHFQAWIALTPAVQACSSYLIIYRGSQGFYGSWSNDVSIAVPSSVAFQPYRVPSEDIEHEDDTNMDQDHLSDNERLLP</sequence>
<evidence type="ECO:0000313" key="4">
    <source>
        <dbReference type="Proteomes" id="UP001385951"/>
    </source>
</evidence>